<dbReference type="VEuPathDB" id="TriTrypDB:BSAL_84210"/>
<evidence type="ECO:0000256" key="2">
    <source>
        <dbReference type="SAM" id="Phobius"/>
    </source>
</evidence>
<organism evidence="3 4">
    <name type="scientific">Bodo saltans</name>
    <name type="common">Flagellated protozoan</name>
    <dbReference type="NCBI Taxonomy" id="75058"/>
    <lineage>
        <taxon>Eukaryota</taxon>
        <taxon>Discoba</taxon>
        <taxon>Euglenozoa</taxon>
        <taxon>Kinetoplastea</taxon>
        <taxon>Metakinetoplastina</taxon>
        <taxon>Eubodonida</taxon>
        <taxon>Bodonidae</taxon>
        <taxon>Bodo</taxon>
    </lineage>
</organism>
<feature type="compositionally biased region" description="Low complexity" evidence="1">
    <location>
        <begin position="230"/>
        <end position="241"/>
    </location>
</feature>
<accession>A0A0S4KIN9</accession>
<evidence type="ECO:0000313" key="3">
    <source>
        <dbReference type="EMBL" id="CUI14299.1"/>
    </source>
</evidence>
<feature type="transmembrane region" description="Helical" evidence="2">
    <location>
        <begin position="677"/>
        <end position="697"/>
    </location>
</feature>
<gene>
    <name evidence="3" type="ORF">BSAL_84210</name>
</gene>
<feature type="compositionally biased region" description="Polar residues" evidence="1">
    <location>
        <begin position="242"/>
        <end position="259"/>
    </location>
</feature>
<reference evidence="4" key="1">
    <citation type="submission" date="2015-09" db="EMBL/GenBank/DDBJ databases">
        <authorList>
            <consortium name="Pathogen Informatics"/>
        </authorList>
    </citation>
    <scope>NUCLEOTIDE SEQUENCE [LARGE SCALE GENOMIC DNA]</scope>
    <source>
        <strain evidence="4">Lake Konstanz</strain>
    </source>
</reference>
<keyword evidence="2" id="KW-0472">Membrane</keyword>
<feature type="transmembrane region" description="Helical" evidence="2">
    <location>
        <begin position="735"/>
        <end position="754"/>
    </location>
</feature>
<feature type="transmembrane region" description="Helical" evidence="2">
    <location>
        <begin position="483"/>
        <end position="511"/>
    </location>
</feature>
<dbReference type="AlphaFoldDB" id="A0A0S4KIN9"/>
<feature type="compositionally biased region" description="Low complexity" evidence="1">
    <location>
        <begin position="210"/>
        <end position="222"/>
    </location>
</feature>
<feature type="transmembrane region" description="Helical" evidence="2">
    <location>
        <begin position="703"/>
        <end position="723"/>
    </location>
</feature>
<feature type="transmembrane region" description="Helical" evidence="2">
    <location>
        <begin position="523"/>
        <end position="545"/>
    </location>
</feature>
<proteinExistence type="predicted"/>
<keyword evidence="4" id="KW-1185">Reference proteome</keyword>
<feature type="transmembrane region" description="Helical" evidence="2">
    <location>
        <begin position="644"/>
        <end position="665"/>
    </location>
</feature>
<evidence type="ECO:0000256" key="1">
    <source>
        <dbReference type="SAM" id="MobiDB-lite"/>
    </source>
</evidence>
<sequence length="865" mass="93322">ICSNSSSCRWCGMLGYCSNTDTLCIESCAAIPPIDPATCKVASIQAKCRWCDGIQYCVDNGAAAELQCASSCSQLSWQGSLCVGALTCHWCGPQHGRCKPLKSQGYVSWRREVECDTSSYSASWTEPPKSSSLSGSFSQTMTLSSTNTSTVTLSFAVSRSTTTTSTEAATLTLSLDQNSASTRLSASRRTLSSSRSVTLPTFSLIQTNTTTPTKTATLRKSTSATPQTKRSTSSMSRLSSTDVFSTSPTRDTRTQASSASHTLILPPCGNKHVAVLVSMSVPSLLFQCVVSSGEVAHIGIMRFLLLRDGGLISDRLPHILRYEHFLRPDINYAHPTPYQTPNIDGFVNRGGTNVTLRWVNRSALELTLPRIPNYWIDADEDATVDVPFEELQLCNRTDPASVYVPETVPLVSVHVVGPPGDDSFQQAAQSVSIVAYISGMLSGDAVAADAGGAGHAVVRAASGTSGVENVRTLNPLYAGVDGMMGVVVGNAVLVGAAVVLQLLSVVVWRALTPCRKLKRVPTFAQACATLRAPSATISLMFSLYQGTFYASTQVITQEGVDGGDAAIGSIAFCLLLAVPPFLMWWCTTAAAARDCFRYDYKASTTLPSAFRGVAAAALLPYSRIEPPEVSQRFAALVLSYRSPHPLAVVISLIVPYCVSLLSHYGTQLEALRAKCSIGLSLSPLCCHMLFVAVVSPFRFRFDSVLFINYSINLAMLMCMIVAMESPRFLSTTVSAWIGCAMLAAQVLGVCFRIWTVIAERLFVVDGTPTEFMWSSVLMVEARLQVPLPEAPIPEEQEALPSKETSEFTLADETLEVSEHSMMMMMVPPHSAEAYALVGDTIELVSDLDEVFSRLSFLRDDNYDLL</sequence>
<protein>
    <submittedName>
        <fullName evidence="3">Transmembrane protein, putative</fullName>
    </submittedName>
</protein>
<keyword evidence="2 3" id="KW-0812">Transmembrane</keyword>
<dbReference type="Proteomes" id="UP000051952">
    <property type="component" value="Unassembled WGS sequence"/>
</dbReference>
<feature type="transmembrane region" description="Helical" evidence="2">
    <location>
        <begin position="565"/>
        <end position="585"/>
    </location>
</feature>
<keyword evidence="2" id="KW-1133">Transmembrane helix</keyword>
<feature type="non-terminal residue" evidence="3">
    <location>
        <position position="1"/>
    </location>
</feature>
<name>A0A0S4KIN9_BODSA</name>
<dbReference type="EMBL" id="CYKH01000964">
    <property type="protein sequence ID" value="CUI14299.1"/>
    <property type="molecule type" value="Genomic_DNA"/>
</dbReference>
<evidence type="ECO:0000313" key="4">
    <source>
        <dbReference type="Proteomes" id="UP000051952"/>
    </source>
</evidence>
<feature type="region of interest" description="Disordered" evidence="1">
    <location>
        <begin position="210"/>
        <end position="259"/>
    </location>
</feature>